<dbReference type="InterPro" id="IPR056411">
    <property type="entry name" value="CysS_C"/>
</dbReference>
<name>A0A543B416_9ACTN</name>
<protein>
    <recommendedName>
        <fullName evidence="6">DUF308 domain-containing protein</fullName>
    </recommendedName>
</protein>
<keyword evidence="1" id="KW-1133">Transmembrane helix</keyword>
<dbReference type="Proteomes" id="UP000317043">
    <property type="component" value="Unassembled WGS sequence"/>
</dbReference>
<keyword evidence="5" id="KW-1185">Reference proteome</keyword>
<dbReference type="InterPro" id="IPR057798">
    <property type="entry name" value="PH_YqeB"/>
</dbReference>
<keyword evidence="1" id="KW-0472">Membrane</keyword>
<dbReference type="Pfam" id="PF23493">
    <property type="entry name" value="CysS_C"/>
    <property type="match status" value="1"/>
</dbReference>
<feature type="transmembrane region" description="Helical" evidence="1">
    <location>
        <begin position="20"/>
        <end position="40"/>
    </location>
</feature>
<dbReference type="EMBL" id="VFOW01000001">
    <property type="protein sequence ID" value="TQL79579.1"/>
    <property type="molecule type" value="Genomic_DNA"/>
</dbReference>
<evidence type="ECO:0008006" key="6">
    <source>
        <dbReference type="Google" id="ProtNLM"/>
    </source>
</evidence>
<dbReference type="RefSeq" id="WP_142044990.1">
    <property type="nucleotide sequence ID" value="NZ_JBHTGS010000002.1"/>
</dbReference>
<keyword evidence="1" id="KW-0812">Transmembrane</keyword>
<feature type="domain" description="Cysteinyl-tRNA ligase anticodon binding" evidence="2">
    <location>
        <begin position="181"/>
        <end position="231"/>
    </location>
</feature>
<gene>
    <name evidence="4" type="ORF">FB566_5189</name>
</gene>
<organism evidence="4 5">
    <name type="scientific">Stackebrandtia endophytica</name>
    <dbReference type="NCBI Taxonomy" id="1496996"/>
    <lineage>
        <taxon>Bacteria</taxon>
        <taxon>Bacillati</taxon>
        <taxon>Actinomycetota</taxon>
        <taxon>Actinomycetes</taxon>
        <taxon>Glycomycetales</taxon>
        <taxon>Glycomycetaceae</taxon>
        <taxon>Stackebrandtia</taxon>
    </lineage>
</organism>
<sequence length="237" mass="26075">MGRFERLDRARPTVVSDPGWLRALVWLGFPFAGAMLVWFAGQLVGLSSGEAPRPLAVVVTAFLAIPEPARIGGAAVIGAFLGAGLSFLAQSESLTVVVSARDVRIRRGISGELRIPATEVAAVFADGTDLVVQDAAGMEPARERHDLAVGRLRRAFLEHGYRWSDDGDPHAGDFRRWFDGTPELPERINRLLRDRATALRRWTNDRSDAIAGQLRTSGVIVRDHDDAQYWRKQAEPL</sequence>
<evidence type="ECO:0000259" key="2">
    <source>
        <dbReference type="Pfam" id="PF23493"/>
    </source>
</evidence>
<evidence type="ECO:0000256" key="1">
    <source>
        <dbReference type="SAM" id="Phobius"/>
    </source>
</evidence>
<evidence type="ECO:0000313" key="4">
    <source>
        <dbReference type="EMBL" id="TQL79579.1"/>
    </source>
</evidence>
<dbReference type="InParanoid" id="A0A543B416"/>
<feature type="domain" description="YqeB PH" evidence="3">
    <location>
        <begin position="13"/>
        <end position="164"/>
    </location>
</feature>
<evidence type="ECO:0000259" key="3">
    <source>
        <dbReference type="Pfam" id="PF23494"/>
    </source>
</evidence>
<evidence type="ECO:0000313" key="5">
    <source>
        <dbReference type="Proteomes" id="UP000317043"/>
    </source>
</evidence>
<reference evidence="4 5" key="1">
    <citation type="submission" date="2019-06" db="EMBL/GenBank/DDBJ databases">
        <title>Sequencing the genomes of 1000 actinobacteria strains.</title>
        <authorList>
            <person name="Klenk H.-P."/>
        </authorList>
    </citation>
    <scope>NUCLEOTIDE SEQUENCE [LARGE SCALE GENOMIC DNA]</scope>
    <source>
        <strain evidence="4 5">DSM 45928</strain>
    </source>
</reference>
<proteinExistence type="predicted"/>
<accession>A0A543B416</accession>
<dbReference type="Pfam" id="PF23494">
    <property type="entry name" value="bPH_10"/>
    <property type="match status" value="1"/>
</dbReference>
<comment type="caution">
    <text evidence="4">The sequence shown here is derived from an EMBL/GenBank/DDBJ whole genome shotgun (WGS) entry which is preliminary data.</text>
</comment>
<dbReference type="OrthoDB" id="5145029at2"/>
<dbReference type="AlphaFoldDB" id="A0A543B416"/>